<evidence type="ECO:0000259" key="3">
    <source>
        <dbReference type="Pfam" id="PF22799"/>
    </source>
</evidence>
<proteinExistence type="predicted"/>
<sequence>MFSKIALAASLLSSTMAQSTLTVYSDVYVATMTVQADCQQVCSADAVTQQYTVVASGTATTLVGASAPSGATAASASGICGFQLAVNGSTAVQQISDGQVQAHRVGQITDGQVQSDSGLTASTFTISNGLVYDQAGRICSISGQGQSQFQCNYTPTTGSTTTTFSLVNSNLAYNGNTQFYACLLGDANSGYNIYQTLTGNQNGCSPITLAAVGSTDCGSASTNSVPAAAGPVISTAVVVNVATATPADGNPNASPVVNSPTTAATAMPAVGNPGASPVVNSPMTAATTVVTKGQTTTGASLPVQSTTGNTIFTGSASSVSSKSVSALVLAAALSYFML</sequence>
<name>R4X884_TAPDE</name>
<dbReference type="Pfam" id="PF22799">
    <property type="entry name" value="PIR1-like_C"/>
    <property type="match status" value="1"/>
</dbReference>
<dbReference type="GO" id="GO:0005199">
    <property type="term" value="F:structural constituent of cell wall"/>
    <property type="evidence" value="ECO:0007669"/>
    <property type="project" value="InterPro"/>
</dbReference>
<keyword evidence="5" id="KW-1185">Reference proteome</keyword>
<dbReference type="Proteomes" id="UP000013776">
    <property type="component" value="Unassembled WGS sequence"/>
</dbReference>
<dbReference type="VEuPathDB" id="FungiDB:TAPDE_001599"/>
<evidence type="ECO:0000313" key="5">
    <source>
        <dbReference type="Proteomes" id="UP000013776"/>
    </source>
</evidence>
<dbReference type="EMBL" id="CAHR02000057">
    <property type="protein sequence ID" value="CCG81754.1"/>
    <property type="molecule type" value="Genomic_DNA"/>
</dbReference>
<gene>
    <name evidence="4" type="ORF">TAPDE_001599</name>
</gene>
<dbReference type="PANTHER" id="PTHR39613">
    <property type="entry name" value="ANCHORED CELL WALL PROTEIN, PUTATIVE (AFU_ORTHOLOGUE AFUA_4G08960)-RELATED"/>
    <property type="match status" value="1"/>
</dbReference>
<dbReference type="STRING" id="1097556.R4X884"/>
<keyword evidence="1 2" id="KW-0732">Signal</keyword>
<dbReference type="InterPro" id="IPR000420">
    <property type="entry name" value="Yeast_PIR_rpt"/>
</dbReference>
<dbReference type="AlphaFoldDB" id="R4X884"/>
<dbReference type="InterPro" id="IPR054508">
    <property type="entry name" value="PIR1-like_C"/>
</dbReference>
<feature type="signal peptide" evidence="2">
    <location>
        <begin position="1"/>
        <end position="17"/>
    </location>
</feature>
<accession>R4X884</accession>
<feature type="chain" id="PRO_5004381353" description="Cell wall mannoprotein PIR1-like C-terminal domain-containing protein" evidence="2">
    <location>
        <begin position="18"/>
        <end position="338"/>
    </location>
</feature>
<dbReference type="OrthoDB" id="4657524at2759"/>
<evidence type="ECO:0000313" key="4">
    <source>
        <dbReference type="EMBL" id="CCG81754.1"/>
    </source>
</evidence>
<evidence type="ECO:0000256" key="1">
    <source>
        <dbReference type="ARBA" id="ARBA00022729"/>
    </source>
</evidence>
<dbReference type="PANTHER" id="PTHR39613:SF1">
    <property type="entry name" value="ANCHORED CELL WALL PROTEIN, PUTATIVE (AFU_ORTHOLOGUE AFUA_4G08960)-RELATED"/>
    <property type="match status" value="1"/>
</dbReference>
<evidence type="ECO:0000256" key="2">
    <source>
        <dbReference type="SAM" id="SignalP"/>
    </source>
</evidence>
<dbReference type="PROSITE" id="PS50256">
    <property type="entry name" value="PIR_REPEAT_2"/>
    <property type="match status" value="1"/>
</dbReference>
<protein>
    <recommendedName>
        <fullName evidence="3">Cell wall mannoprotein PIR1-like C-terminal domain-containing protein</fullName>
    </recommendedName>
</protein>
<reference evidence="4 5" key="1">
    <citation type="journal article" date="2013" name="MBio">
        <title>Genome sequencing of the plant pathogen Taphrina deformans, the causal agent of peach leaf curl.</title>
        <authorList>
            <person name="Cisse O.H."/>
            <person name="Almeida J.M.G.C.F."/>
            <person name="Fonseca A."/>
            <person name="Kumar A.A."/>
            <person name="Salojaervi J."/>
            <person name="Overmyer K."/>
            <person name="Hauser P.M."/>
            <person name="Pagni M."/>
        </authorList>
    </citation>
    <scope>NUCLEOTIDE SEQUENCE [LARGE SCALE GENOMIC DNA]</scope>
    <source>
        <strain evidence="5">PYCC 5710 / ATCC 11124 / CBS 356.35 / IMI 108563 / JCM 9778 / NBRC 8474</strain>
    </source>
</reference>
<comment type="caution">
    <text evidence="4">The sequence shown here is derived from an EMBL/GenBank/DDBJ whole genome shotgun (WGS) entry which is preliminary data.</text>
</comment>
<feature type="domain" description="Cell wall mannoprotein PIR1-like C-terminal" evidence="3">
    <location>
        <begin position="129"/>
        <end position="207"/>
    </location>
</feature>
<organism evidence="4 5">
    <name type="scientific">Taphrina deformans (strain PYCC 5710 / ATCC 11124 / CBS 356.35 / IMI 108563 / JCM 9778 / NBRC 8474)</name>
    <name type="common">Peach leaf curl fungus</name>
    <name type="synonym">Lalaria deformans</name>
    <dbReference type="NCBI Taxonomy" id="1097556"/>
    <lineage>
        <taxon>Eukaryota</taxon>
        <taxon>Fungi</taxon>
        <taxon>Dikarya</taxon>
        <taxon>Ascomycota</taxon>
        <taxon>Taphrinomycotina</taxon>
        <taxon>Taphrinomycetes</taxon>
        <taxon>Taphrinales</taxon>
        <taxon>Taphrinaceae</taxon>
        <taxon>Taphrina</taxon>
    </lineage>
</organism>